<dbReference type="InterPro" id="IPR035906">
    <property type="entry name" value="MetI-like_sf"/>
</dbReference>
<comment type="subcellular location">
    <subcellularLocation>
        <location evidence="1">Cell membrane</location>
        <topology evidence="1">Multi-pass membrane protein</topology>
    </subcellularLocation>
</comment>
<evidence type="ECO:0000313" key="10">
    <source>
        <dbReference type="Proteomes" id="UP001169492"/>
    </source>
</evidence>
<feature type="transmembrane region" description="Helical" evidence="7">
    <location>
        <begin position="52"/>
        <end position="74"/>
    </location>
</feature>
<feature type="transmembrane region" description="Helical" evidence="7">
    <location>
        <begin position="372"/>
        <end position="393"/>
    </location>
</feature>
<accession>A0AAW7QYU6</accession>
<feature type="transmembrane region" description="Helical" evidence="7">
    <location>
        <begin position="126"/>
        <end position="145"/>
    </location>
</feature>
<keyword evidence="3" id="KW-1003">Cell membrane</keyword>
<name>A0AAW7QYU6_9GAMM</name>
<evidence type="ECO:0000256" key="6">
    <source>
        <dbReference type="ARBA" id="ARBA00023136"/>
    </source>
</evidence>
<evidence type="ECO:0000256" key="3">
    <source>
        <dbReference type="ARBA" id="ARBA00022475"/>
    </source>
</evidence>
<dbReference type="Gene3D" id="1.10.3720.10">
    <property type="entry name" value="MetI-like"/>
    <property type="match status" value="2"/>
</dbReference>
<feature type="transmembrane region" description="Helical" evidence="7">
    <location>
        <begin position="334"/>
        <end position="360"/>
    </location>
</feature>
<feature type="transmembrane region" description="Helical" evidence="7">
    <location>
        <begin position="86"/>
        <end position="106"/>
    </location>
</feature>
<feature type="transmembrane region" description="Helical" evidence="7">
    <location>
        <begin position="507"/>
        <end position="526"/>
    </location>
</feature>
<dbReference type="PROSITE" id="PS50928">
    <property type="entry name" value="ABC_TM1"/>
    <property type="match status" value="1"/>
</dbReference>
<gene>
    <name evidence="9" type="ORF">J6I90_05040</name>
</gene>
<dbReference type="PANTHER" id="PTHR30183">
    <property type="entry name" value="MOLYBDENUM TRANSPORT SYSTEM PERMEASE PROTEIN MODB"/>
    <property type="match status" value="1"/>
</dbReference>
<evidence type="ECO:0000313" key="9">
    <source>
        <dbReference type="EMBL" id="MDN7124238.1"/>
    </source>
</evidence>
<sequence>MIKRISWNIVLVALLALLALPWWFVLQGLSLQLPTPGAELWNYPGIGTALSNSLLVGLLSTLLAAACASLIIACEAVSGRPGKNDVGTIFTAPHLAFAIAFLWLFTPFGWFDRLFPFAAGLVEQQSLVTLVIILVLKETPFLVVLGRQQLMQLPYQQWLLQGQALGTDRTRSWWLVVFPAWLRAMRLILFAVAIYSVAVVDLAQIAGPLNPPLLAPLLVGWQLQFDPLSQLLVQQATWLLIALGGVMVSWVVIQEWGLVRLLKLRIGRPPGRALIKALSGFSLYFSSATRLLFILISALTLAALLALSLGYGWFYPDLLPLEWQLKGWSDNADLILQLALNTLGLGLLTAVIATAIIIWLREWQRLNQRELPDLWLLLALFVPQLSLVIAWLGSDWSALLRSNHLSVLVAHSWFSFAYGYLVYAPTERNTTQIHLLTGRSLGYGYWRSWWYFKRPLMHSGIGYCFMVTFLVSVAQYVPTLLLGAGRLPTLTTELVAVSSGGEWRLPAVYATLLWFIAFVALMLVQLTRSKQNLARES</sequence>
<keyword evidence="2" id="KW-0813">Transport</keyword>
<feature type="transmembrane region" description="Helical" evidence="7">
    <location>
        <begin position="291"/>
        <end position="314"/>
    </location>
</feature>
<dbReference type="SUPFAM" id="SSF161098">
    <property type="entry name" value="MetI-like"/>
    <property type="match status" value="2"/>
</dbReference>
<dbReference type="AlphaFoldDB" id="A0AAW7QYU6"/>
<feature type="transmembrane region" description="Helical" evidence="7">
    <location>
        <begin position="456"/>
        <end position="477"/>
    </location>
</feature>
<protein>
    <recommendedName>
        <fullName evidence="8">ABC transmembrane type-1 domain-containing protein</fullName>
    </recommendedName>
</protein>
<keyword evidence="5 7" id="KW-1133">Transmembrane helix</keyword>
<evidence type="ECO:0000259" key="8">
    <source>
        <dbReference type="PROSITE" id="PS50928"/>
    </source>
</evidence>
<keyword evidence="6 7" id="KW-0472">Membrane</keyword>
<proteinExistence type="predicted"/>
<comment type="caution">
    <text evidence="9">The sequence shown here is derived from an EMBL/GenBank/DDBJ whole genome shotgun (WGS) entry which is preliminary data.</text>
</comment>
<dbReference type="InterPro" id="IPR000515">
    <property type="entry name" value="MetI-like"/>
</dbReference>
<organism evidence="9 10">
    <name type="scientific">Pseudidiomarina terrestris</name>
    <dbReference type="NCBI Taxonomy" id="2820060"/>
    <lineage>
        <taxon>Bacteria</taxon>
        <taxon>Pseudomonadati</taxon>
        <taxon>Pseudomonadota</taxon>
        <taxon>Gammaproteobacteria</taxon>
        <taxon>Alteromonadales</taxon>
        <taxon>Idiomarinaceae</taxon>
        <taxon>Pseudidiomarina</taxon>
    </lineage>
</organism>
<feature type="transmembrane region" description="Helical" evidence="7">
    <location>
        <begin position="187"/>
        <end position="207"/>
    </location>
</feature>
<reference evidence="9 10" key="1">
    <citation type="submission" date="2021-03" db="EMBL/GenBank/DDBJ databases">
        <title>Pseudidiomarina terrestris, a new bacterium isolated from saline soil.</title>
        <authorList>
            <person name="Galisteo C."/>
            <person name="De La Haba R."/>
            <person name="Sanchez-Porro C."/>
            <person name="Ventosa A."/>
        </authorList>
    </citation>
    <scope>NUCLEOTIDE SEQUENCE [LARGE SCALE GENOMIC DNA]</scope>
    <source>
        <strain evidence="9 10">1APP75-32.1</strain>
    </source>
</reference>
<feature type="transmembrane region" description="Helical" evidence="7">
    <location>
        <begin position="236"/>
        <end position="259"/>
    </location>
</feature>
<feature type="domain" description="ABC transmembrane type-1" evidence="8">
    <location>
        <begin position="50"/>
        <end position="252"/>
    </location>
</feature>
<dbReference type="GO" id="GO:0055085">
    <property type="term" value="P:transmembrane transport"/>
    <property type="evidence" value="ECO:0007669"/>
    <property type="project" value="InterPro"/>
</dbReference>
<feature type="transmembrane region" description="Helical" evidence="7">
    <location>
        <begin position="405"/>
        <end position="423"/>
    </location>
</feature>
<dbReference type="RefSeq" id="WP_301720401.1">
    <property type="nucleotide sequence ID" value="NZ_JAGGJB010000002.1"/>
</dbReference>
<evidence type="ECO:0000256" key="2">
    <source>
        <dbReference type="ARBA" id="ARBA00022448"/>
    </source>
</evidence>
<keyword evidence="4 7" id="KW-0812">Transmembrane</keyword>
<dbReference type="Proteomes" id="UP001169492">
    <property type="component" value="Unassembled WGS sequence"/>
</dbReference>
<evidence type="ECO:0000256" key="4">
    <source>
        <dbReference type="ARBA" id="ARBA00022692"/>
    </source>
</evidence>
<evidence type="ECO:0000256" key="7">
    <source>
        <dbReference type="SAM" id="Phobius"/>
    </source>
</evidence>
<dbReference type="EMBL" id="JAGGJB010000002">
    <property type="protein sequence ID" value="MDN7124238.1"/>
    <property type="molecule type" value="Genomic_DNA"/>
</dbReference>
<evidence type="ECO:0000256" key="1">
    <source>
        <dbReference type="ARBA" id="ARBA00004651"/>
    </source>
</evidence>
<dbReference type="GO" id="GO:0005886">
    <property type="term" value="C:plasma membrane"/>
    <property type="evidence" value="ECO:0007669"/>
    <property type="project" value="UniProtKB-SubCell"/>
</dbReference>
<evidence type="ECO:0000256" key="5">
    <source>
        <dbReference type="ARBA" id="ARBA00022989"/>
    </source>
</evidence>
<dbReference type="PANTHER" id="PTHR30183:SF6">
    <property type="entry name" value="INNER MEMBRANE ABC TRANSPORTER PERMEASE PROTEIN YNJC"/>
    <property type="match status" value="1"/>
</dbReference>